<evidence type="ECO:0000256" key="4">
    <source>
        <dbReference type="SAM" id="SignalP"/>
    </source>
</evidence>
<comment type="caution">
    <text evidence="6">The sequence shown here is derived from an EMBL/GenBank/DDBJ whole genome shotgun (WGS) entry which is preliminary data.</text>
</comment>
<proteinExistence type="inferred from homology"/>
<dbReference type="InterPro" id="IPR008939">
    <property type="entry name" value="Lytic_TGlycosylase_superhlx_U"/>
</dbReference>
<dbReference type="Pfam" id="PF01464">
    <property type="entry name" value="SLT"/>
    <property type="match status" value="1"/>
</dbReference>
<dbReference type="InterPro" id="IPR008258">
    <property type="entry name" value="Transglycosylase_SLT_dom_1"/>
</dbReference>
<name>U2Y5F6_9SPHN</name>
<evidence type="ECO:0000256" key="3">
    <source>
        <dbReference type="ARBA" id="ARBA00022729"/>
    </source>
</evidence>
<comment type="similarity">
    <text evidence="2">Belongs to the virb1 family.</text>
</comment>
<keyword evidence="3 4" id="KW-0732">Signal</keyword>
<dbReference type="GO" id="GO:0004553">
    <property type="term" value="F:hydrolase activity, hydrolyzing O-glycosyl compounds"/>
    <property type="evidence" value="ECO:0007669"/>
    <property type="project" value="InterPro"/>
</dbReference>
<keyword evidence="7" id="KW-1185">Reference proteome</keyword>
<dbReference type="Gene3D" id="1.10.530.10">
    <property type="match status" value="1"/>
</dbReference>
<protein>
    <submittedName>
        <fullName evidence="6">Putative lytic transglycosylase</fullName>
    </submittedName>
</protein>
<evidence type="ECO:0000256" key="2">
    <source>
        <dbReference type="ARBA" id="ARBA00009387"/>
    </source>
</evidence>
<accession>U2Y5F6</accession>
<evidence type="ECO:0000259" key="5">
    <source>
        <dbReference type="Pfam" id="PF01464"/>
    </source>
</evidence>
<gene>
    <name evidence="6" type="ORF">NT2_02_04280</name>
</gene>
<comment type="similarity">
    <text evidence="1">Belongs to the transglycosylase Slt family.</text>
</comment>
<dbReference type="PANTHER" id="PTHR37423">
    <property type="entry name" value="SOLUBLE LYTIC MUREIN TRANSGLYCOSYLASE-RELATED"/>
    <property type="match status" value="1"/>
</dbReference>
<organism evidence="6 7">
    <name type="scientific">Caenibius tardaugens NBRC 16725</name>
    <dbReference type="NCBI Taxonomy" id="1219035"/>
    <lineage>
        <taxon>Bacteria</taxon>
        <taxon>Pseudomonadati</taxon>
        <taxon>Pseudomonadota</taxon>
        <taxon>Alphaproteobacteria</taxon>
        <taxon>Sphingomonadales</taxon>
        <taxon>Erythrobacteraceae</taxon>
        <taxon>Caenibius</taxon>
    </lineage>
</organism>
<dbReference type="PANTHER" id="PTHR37423:SF2">
    <property type="entry name" value="MEMBRANE-BOUND LYTIC MUREIN TRANSGLYCOSYLASE C"/>
    <property type="match status" value="1"/>
</dbReference>
<dbReference type="Proteomes" id="UP000016568">
    <property type="component" value="Unassembled WGS sequence"/>
</dbReference>
<dbReference type="AlphaFoldDB" id="U2Y5F6"/>
<dbReference type="CDD" id="cd13401">
    <property type="entry name" value="Slt70-like"/>
    <property type="match status" value="1"/>
</dbReference>
<dbReference type="EMBL" id="BASZ01000002">
    <property type="protein sequence ID" value="GAD48346.1"/>
    <property type="molecule type" value="Genomic_DNA"/>
</dbReference>
<dbReference type="InterPro" id="IPR023346">
    <property type="entry name" value="Lysozyme-like_dom_sf"/>
</dbReference>
<dbReference type="SUPFAM" id="SSF48435">
    <property type="entry name" value="Bacterial muramidases"/>
    <property type="match status" value="1"/>
</dbReference>
<dbReference type="GO" id="GO:0042597">
    <property type="term" value="C:periplasmic space"/>
    <property type="evidence" value="ECO:0007669"/>
    <property type="project" value="InterPro"/>
</dbReference>
<evidence type="ECO:0000313" key="6">
    <source>
        <dbReference type="EMBL" id="GAD48346.1"/>
    </source>
</evidence>
<dbReference type="eggNOG" id="COG0741">
    <property type="taxonomic scope" value="Bacteria"/>
</dbReference>
<evidence type="ECO:0000256" key="1">
    <source>
        <dbReference type="ARBA" id="ARBA00007734"/>
    </source>
</evidence>
<evidence type="ECO:0000313" key="7">
    <source>
        <dbReference type="Proteomes" id="UP000016568"/>
    </source>
</evidence>
<sequence>MVRIQKLACLALLPVLTASAPAQANEAASWDNARASLVASQPGAIASAIDRWQRLTASSAFGFDDYASFLLSYPGFPFESRLRGYAEAKLEQTPIPAERVVAFFDRYPPQSNAARAQYALALMNLRRPQAEQWARDAWRGGSMSASAEATLFAQYGRFFTQADHDARMDALLWNRDSAAATRQFSYVSAASRPAFMARMSSAQGSDPVALGIAIPADARSDPGYLFNRSRQLRRSGRSSEAADLMANRQPLATLPNDQTDWIEELLVNARSGGARTAQRIAAMADDAFPSGTDISGLGFKLRDDYTSLMWLGGTKSLWELGDARGAAPLFYRYGAAARTPQTRSKGFYWAGLAATRAGDNSGAQRYFEMAAAYSDQFYGMLSLERLGRRMPELRRTSSVTPSQQERSTFYARPLTAAVREVARNAPWSVTIRFFREISDQARTEGEHVLVHELAQSLGRRDLAVINGEKAQEHGFSMFHAAAFPTISAPAGTNWTMVHAITRQESQFSQNAVSHAGARGLMQLMPGTAQEQAGKLGMQYMSASLISDPSYNMRLGDGYFQRMLNYYGGSYPLAVAAYNAGPGNVNKWITRNGDPRSGGRNWIEWIEQIPIFETKNYVQRVLENAVVYERMNPDKVGQGGPKSVSWFLGKNTPG</sequence>
<reference evidence="6 7" key="1">
    <citation type="submission" date="2013-09" db="EMBL/GenBank/DDBJ databases">
        <title>Whole genome shotgun sequence of Novosphingobium tardaugens NBRC 16725.</title>
        <authorList>
            <person name="Isaki S."/>
            <person name="Hosoyama A."/>
            <person name="Tsuchikane K."/>
            <person name="Katsumata H."/>
            <person name="Ando Y."/>
            <person name="Yamazaki S."/>
            <person name="Fujita N."/>
        </authorList>
    </citation>
    <scope>NUCLEOTIDE SEQUENCE [LARGE SCALE GENOMIC DNA]</scope>
    <source>
        <strain evidence="6 7">NBRC 16725</strain>
    </source>
</reference>
<feature type="chain" id="PRO_5004636276" evidence="4">
    <location>
        <begin position="25"/>
        <end position="653"/>
    </location>
</feature>
<dbReference type="Gene3D" id="1.25.20.10">
    <property type="entry name" value="Bacterial muramidases"/>
    <property type="match status" value="1"/>
</dbReference>
<feature type="domain" description="Transglycosylase SLT" evidence="5">
    <location>
        <begin position="492"/>
        <end position="593"/>
    </location>
</feature>
<feature type="signal peptide" evidence="4">
    <location>
        <begin position="1"/>
        <end position="24"/>
    </location>
</feature>
<dbReference type="SUPFAM" id="SSF53955">
    <property type="entry name" value="Lysozyme-like"/>
    <property type="match status" value="1"/>
</dbReference>